<dbReference type="AlphaFoldDB" id="A0A5P2BZA1"/>
<gene>
    <name evidence="1" type="ORF">DEJ48_22625</name>
</gene>
<accession>A0A5P2BZA1</accession>
<organism evidence="1 2">
    <name type="scientific">Streptomyces venezuelae</name>
    <dbReference type="NCBI Taxonomy" id="54571"/>
    <lineage>
        <taxon>Bacteria</taxon>
        <taxon>Bacillati</taxon>
        <taxon>Actinomycetota</taxon>
        <taxon>Actinomycetes</taxon>
        <taxon>Kitasatosporales</taxon>
        <taxon>Streptomycetaceae</taxon>
        <taxon>Streptomyces</taxon>
    </lineage>
</organism>
<sequence>MSSDMLMTIGHSNHELPTLIDLLRRNGVTAVADVRSVPASQFAPHFNRKSIEPALREAGMKYVFLGEELGARTDDATCYVDGRVQYGRLARTRKFRSGIERLTKGAATERIAVMCTEGEPLNCHRTVLVSRVLAEGGASVHHIHGDGRVESHDAAMERLMTKFGLAEPELFRTPAERLDEALSRQEERIAYVRQDSPANRTADV</sequence>
<dbReference type="PANTHER" id="PTHR39337:SF1">
    <property type="entry name" value="BLR5642 PROTEIN"/>
    <property type="match status" value="1"/>
</dbReference>
<dbReference type="Proteomes" id="UP000322927">
    <property type="component" value="Chromosome"/>
</dbReference>
<dbReference type="OrthoDB" id="9789109at2"/>
<dbReference type="InterPro" id="IPR007438">
    <property type="entry name" value="DUF488"/>
</dbReference>
<protein>
    <recommendedName>
        <fullName evidence="3">DUF488 domain-containing protein</fullName>
    </recommendedName>
</protein>
<dbReference type="PANTHER" id="PTHR39337">
    <property type="entry name" value="BLR5642 PROTEIN"/>
    <property type="match status" value="1"/>
</dbReference>
<evidence type="ECO:0008006" key="3">
    <source>
        <dbReference type="Google" id="ProtNLM"/>
    </source>
</evidence>
<dbReference type="RefSeq" id="WP_150217913.1">
    <property type="nucleotide sequence ID" value="NZ_JBFAEP010000008.1"/>
</dbReference>
<evidence type="ECO:0000313" key="1">
    <source>
        <dbReference type="EMBL" id="QES35836.1"/>
    </source>
</evidence>
<dbReference type="EMBL" id="CP029192">
    <property type="protein sequence ID" value="QES35836.1"/>
    <property type="molecule type" value="Genomic_DNA"/>
</dbReference>
<proteinExistence type="predicted"/>
<evidence type="ECO:0000313" key="2">
    <source>
        <dbReference type="Proteomes" id="UP000322927"/>
    </source>
</evidence>
<dbReference type="Pfam" id="PF04343">
    <property type="entry name" value="DUF488"/>
    <property type="match status" value="1"/>
</dbReference>
<reference evidence="1 2" key="1">
    <citation type="submission" date="2018-05" db="EMBL/GenBank/DDBJ databases">
        <title>Streptomyces venezuelae.</title>
        <authorList>
            <person name="Kim W."/>
            <person name="Lee N."/>
            <person name="Cho B.-K."/>
        </authorList>
    </citation>
    <scope>NUCLEOTIDE SEQUENCE [LARGE SCALE GENOMIC DNA]</scope>
    <source>
        <strain evidence="1 2">ATCC 14584</strain>
    </source>
</reference>
<name>A0A5P2BZA1_STRVZ</name>